<proteinExistence type="inferred from homology"/>
<comment type="caution">
    <text evidence="5">The sequence shown here is derived from an EMBL/GenBank/DDBJ whole genome shotgun (WGS) entry which is preliminary data.</text>
</comment>
<dbReference type="EC" id="1.1.1.346" evidence="5"/>
<evidence type="ECO:0000313" key="6">
    <source>
        <dbReference type="Proteomes" id="UP001467690"/>
    </source>
</evidence>
<dbReference type="InterPro" id="IPR018170">
    <property type="entry name" value="Aldo/ket_reductase_CS"/>
</dbReference>
<dbReference type="RefSeq" id="WP_350400209.1">
    <property type="nucleotide sequence ID" value="NZ_JBELOE010000051.1"/>
</dbReference>
<dbReference type="SUPFAM" id="SSF51430">
    <property type="entry name" value="NAD(P)-linked oxidoreductase"/>
    <property type="match status" value="1"/>
</dbReference>
<dbReference type="InterPro" id="IPR036812">
    <property type="entry name" value="NAD(P)_OxRdtase_dom_sf"/>
</dbReference>
<name>A0ABV1RBU3_9ALTE</name>
<keyword evidence="2" id="KW-0521">NADP</keyword>
<dbReference type="Pfam" id="PF00248">
    <property type="entry name" value="Aldo_ket_red"/>
    <property type="match status" value="1"/>
</dbReference>
<dbReference type="PRINTS" id="PR00069">
    <property type="entry name" value="ALDKETRDTASE"/>
</dbReference>
<keyword evidence="6" id="KW-1185">Reference proteome</keyword>
<dbReference type="Proteomes" id="UP001467690">
    <property type="component" value="Unassembled WGS sequence"/>
</dbReference>
<evidence type="ECO:0000256" key="2">
    <source>
        <dbReference type="ARBA" id="ARBA00022857"/>
    </source>
</evidence>
<reference evidence="5 6" key="1">
    <citation type="submission" date="2024-06" db="EMBL/GenBank/DDBJ databases">
        <authorList>
            <person name="Chen R.Y."/>
        </authorList>
    </citation>
    <scope>NUCLEOTIDE SEQUENCE [LARGE SCALE GENOMIC DNA]</scope>
    <source>
        <strain evidence="5 6">D2</strain>
    </source>
</reference>
<evidence type="ECO:0000259" key="4">
    <source>
        <dbReference type="Pfam" id="PF00248"/>
    </source>
</evidence>
<comment type="similarity">
    <text evidence="1">Belongs to the aldo/keto reductase family.</text>
</comment>
<dbReference type="Gene3D" id="3.20.20.100">
    <property type="entry name" value="NADP-dependent oxidoreductase domain"/>
    <property type="match status" value="1"/>
</dbReference>
<accession>A0ABV1RBU3</accession>
<dbReference type="GO" id="GO:0016491">
    <property type="term" value="F:oxidoreductase activity"/>
    <property type="evidence" value="ECO:0007669"/>
    <property type="project" value="UniProtKB-KW"/>
</dbReference>
<organism evidence="5 6">
    <name type="scientific">Catenovulum sediminis</name>
    <dbReference type="NCBI Taxonomy" id="1740262"/>
    <lineage>
        <taxon>Bacteria</taxon>
        <taxon>Pseudomonadati</taxon>
        <taxon>Pseudomonadota</taxon>
        <taxon>Gammaproteobacteria</taxon>
        <taxon>Alteromonadales</taxon>
        <taxon>Alteromonadaceae</taxon>
        <taxon>Catenovulum</taxon>
    </lineage>
</organism>
<sequence>MSQAVGPNCYSLMIEDKIMCTHIDQTDNQNYHVPTMGVGTFRLQGNDAYQSVKTALKLGYRHIDTAQVYNNEADVGKAIVDSQIPRSELFITTKIWMDNLDPNRFLNSTQESLFKLKTDYVDLLLVHWPLNDESIPMSRYLNELRKAKTQGFTRHIGVSNFTRKQMQQAIDILGEGEILTNQIELHPYLQNRSVSEFCQKHNILVTAYMPFAYGDVLKDKVIQAIAVKHKVTPAQIVLAWIVQQGFATIPSSTKSKNLASNLEYEQVQLCAKDMASIAMLERNHRLANPDFAPDWD</sequence>
<evidence type="ECO:0000256" key="3">
    <source>
        <dbReference type="ARBA" id="ARBA00023002"/>
    </source>
</evidence>
<dbReference type="PIRSF" id="PIRSF000097">
    <property type="entry name" value="AKR"/>
    <property type="match status" value="1"/>
</dbReference>
<dbReference type="NCBIfam" id="NF008377">
    <property type="entry name" value="PRK11172.1"/>
    <property type="match status" value="1"/>
</dbReference>
<keyword evidence="3 5" id="KW-0560">Oxidoreductase</keyword>
<dbReference type="PROSITE" id="PS00062">
    <property type="entry name" value="ALDOKETO_REDUCTASE_2"/>
    <property type="match status" value="1"/>
</dbReference>
<evidence type="ECO:0000313" key="5">
    <source>
        <dbReference type="EMBL" id="MER2490389.1"/>
    </source>
</evidence>
<dbReference type="InterPro" id="IPR023210">
    <property type="entry name" value="NADP_OxRdtase_dom"/>
</dbReference>
<gene>
    <name evidence="5" type="primary">dkgB</name>
    <name evidence="5" type="ORF">ABS311_00605</name>
</gene>
<dbReference type="PROSITE" id="PS00798">
    <property type="entry name" value="ALDOKETO_REDUCTASE_1"/>
    <property type="match status" value="1"/>
</dbReference>
<feature type="domain" description="NADP-dependent oxidoreductase" evidence="4">
    <location>
        <begin position="36"/>
        <end position="279"/>
    </location>
</feature>
<dbReference type="InterPro" id="IPR020471">
    <property type="entry name" value="AKR"/>
</dbReference>
<dbReference type="PANTHER" id="PTHR43827:SF3">
    <property type="entry name" value="NADP-DEPENDENT OXIDOREDUCTASE DOMAIN-CONTAINING PROTEIN"/>
    <property type="match status" value="1"/>
</dbReference>
<protein>
    <submittedName>
        <fullName evidence="5">2,5-didehydrogluconate reductase DkgB</fullName>
        <ecNumber evidence="5">1.1.1.346</ecNumber>
    </submittedName>
</protein>
<evidence type="ECO:0000256" key="1">
    <source>
        <dbReference type="ARBA" id="ARBA00007905"/>
    </source>
</evidence>
<dbReference type="PANTHER" id="PTHR43827">
    <property type="entry name" value="2,5-DIKETO-D-GLUCONIC ACID REDUCTASE"/>
    <property type="match status" value="1"/>
</dbReference>
<dbReference type="EMBL" id="JBELOE010000051">
    <property type="protein sequence ID" value="MER2490389.1"/>
    <property type="molecule type" value="Genomic_DNA"/>
</dbReference>